<feature type="transmembrane region" description="Helical" evidence="1">
    <location>
        <begin position="7"/>
        <end position="26"/>
    </location>
</feature>
<dbReference type="RefSeq" id="WP_011437128.1">
    <property type="nucleotide sequence ID" value="NC_007777.1"/>
</dbReference>
<accession>Q2J9E4</accession>
<dbReference type="HOGENOM" id="CLU_1303395_0_0_11"/>
<feature type="transmembrane region" description="Helical" evidence="1">
    <location>
        <begin position="32"/>
        <end position="50"/>
    </location>
</feature>
<reference evidence="2 3" key="1">
    <citation type="journal article" date="2007" name="Genome Res.">
        <title>Genome characteristics of facultatively symbiotic Frankia sp. strains reflect host range and host plant biogeography.</title>
        <authorList>
            <person name="Normand P."/>
            <person name="Lapierre P."/>
            <person name="Tisa L.S."/>
            <person name="Gogarten J.P."/>
            <person name="Alloisio N."/>
            <person name="Bagnarol E."/>
            <person name="Bassi C.A."/>
            <person name="Berry A.M."/>
            <person name="Bickhart D.M."/>
            <person name="Choisne N."/>
            <person name="Couloux A."/>
            <person name="Cournoyer B."/>
            <person name="Cruveiller S."/>
            <person name="Daubin V."/>
            <person name="Demange N."/>
            <person name="Francino M.P."/>
            <person name="Goltsman E."/>
            <person name="Huang Y."/>
            <person name="Kopp O.R."/>
            <person name="Labarre L."/>
            <person name="Lapidus A."/>
            <person name="Lavire C."/>
            <person name="Marechal J."/>
            <person name="Martinez M."/>
            <person name="Mastronunzio J.E."/>
            <person name="Mullin B.C."/>
            <person name="Niemann J."/>
            <person name="Pujic P."/>
            <person name="Rawnsley T."/>
            <person name="Rouy Z."/>
            <person name="Schenowitz C."/>
            <person name="Sellstedt A."/>
            <person name="Tavares F."/>
            <person name="Tomkins J.P."/>
            <person name="Vallenet D."/>
            <person name="Valverde C."/>
            <person name="Wall L.G."/>
            <person name="Wang Y."/>
            <person name="Medigue C."/>
            <person name="Benson D.R."/>
        </authorList>
    </citation>
    <scope>NUCLEOTIDE SEQUENCE [LARGE SCALE GENOMIC DNA]</scope>
    <source>
        <strain evidence="3">DSM 45818 / CECT 9043 / CcI3</strain>
    </source>
</reference>
<keyword evidence="1" id="KW-0812">Transmembrane</keyword>
<dbReference type="STRING" id="106370.Francci3_2738"/>
<organism evidence="2 3">
    <name type="scientific">Frankia casuarinae (strain DSM 45818 / CECT 9043 / HFP020203 / CcI3)</name>
    <dbReference type="NCBI Taxonomy" id="106370"/>
    <lineage>
        <taxon>Bacteria</taxon>
        <taxon>Bacillati</taxon>
        <taxon>Actinomycetota</taxon>
        <taxon>Actinomycetes</taxon>
        <taxon>Frankiales</taxon>
        <taxon>Frankiaceae</taxon>
        <taxon>Frankia</taxon>
    </lineage>
</organism>
<dbReference type="Proteomes" id="UP000001937">
    <property type="component" value="Chromosome"/>
</dbReference>
<proteinExistence type="predicted"/>
<keyword evidence="1" id="KW-1133">Transmembrane helix</keyword>
<evidence type="ECO:0000256" key="1">
    <source>
        <dbReference type="SAM" id="Phobius"/>
    </source>
</evidence>
<dbReference type="KEGG" id="fra:Francci3_2738"/>
<dbReference type="AlphaFoldDB" id="Q2J9E4"/>
<keyword evidence="3" id="KW-1185">Reference proteome</keyword>
<keyword evidence="1" id="KW-0472">Membrane</keyword>
<evidence type="ECO:0000313" key="3">
    <source>
        <dbReference type="Proteomes" id="UP000001937"/>
    </source>
</evidence>
<protein>
    <submittedName>
        <fullName evidence="2">Uncharacterized protein</fullName>
    </submittedName>
</protein>
<dbReference type="EMBL" id="CP000249">
    <property type="protein sequence ID" value="ABD12098.1"/>
    <property type="molecule type" value="Genomic_DNA"/>
</dbReference>
<name>Q2J9E4_FRACC</name>
<gene>
    <name evidence="2" type="ordered locus">Francci3_2738</name>
</gene>
<sequence length="211" mass="23165">MTRSQWVVFVMNLFGLLATPLLLGWIVGGPLLIWVVLALALTGVTVVQAWPVRGILDAEKAPPSPVVVPTMAMTPVPVLSDEYQRELERRRDLAQVFSAADSAAVWHLARGDADIEATGRAMPVLDYLVSVISPKAESRLPRPRKWEHTVDDDMTFEKHAEAIIQAVLPDPADGRRGDLAAQLGIVLDRWNTSGEFGKLLKQLYPASQAIL</sequence>
<evidence type="ECO:0000313" key="2">
    <source>
        <dbReference type="EMBL" id="ABD12098.1"/>
    </source>
</evidence>